<keyword evidence="7" id="KW-0652">Protein synthesis inhibitor</keyword>
<comment type="similarity">
    <text evidence="8">Belongs to the protein kinase superfamily. Ser/Thr protein kinase family. GCN2 subfamily.</text>
</comment>
<feature type="compositionally biased region" description="Acidic residues" evidence="12">
    <location>
        <begin position="383"/>
        <end position="407"/>
    </location>
</feature>
<dbReference type="SUPFAM" id="SSF56112">
    <property type="entry name" value="Protein kinase-like (PK-like)"/>
    <property type="match status" value="1"/>
</dbReference>
<feature type="region of interest" description="Disordered" evidence="12">
    <location>
        <begin position="1"/>
        <end position="27"/>
    </location>
</feature>
<dbReference type="GO" id="GO:0005634">
    <property type="term" value="C:nucleus"/>
    <property type="evidence" value="ECO:0007669"/>
    <property type="project" value="TreeGrafter"/>
</dbReference>
<keyword evidence="3" id="KW-0808">Transferase</keyword>
<comment type="catalytic activity">
    <reaction evidence="9">
        <text>L-threonyl-[protein] + ATP = O-phospho-L-threonyl-[protein] + ADP + H(+)</text>
        <dbReference type="Rhea" id="RHEA:46608"/>
        <dbReference type="Rhea" id="RHEA-COMP:11060"/>
        <dbReference type="Rhea" id="RHEA-COMP:11605"/>
        <dbReference type="ChEBI" id="CHEBI:15378"/>
        <dbReference type="ChEBI" id="CHEBI:30013"/>
        <dbReference type="ChEBI" id="CHEBI:30616"/>
        <dbReference type="ChEBI" id="CHEBI:61977"/>
        <dbReference type="ChEBI" id="CHEBI:456216"/>
        <dbReference type="EC" id="2.7.11.1"/>
    </reaction>
    <physiologicalReaction direction="left-to-right" evidence="9">
        <dbReference type="Rhea" id="RHEA:46609"/>
    </physiologicalReaction>
</comment>
<feature type="binding site" evidence="11">
    <location>
        <position position="241"/>
    </location>
    <ligand>
        <name>ATP</name>
        <dbReference type="ChEBI" id="CHEBI:30616"/>
    </ligand>
</feature>
<evidence type="ECO:0000256" key="5">
    <source>
        <dbReference type="ARBA" id="ARBA00022777"/>
    </source>
</evidence>
<evidence type="ECO:0000256" key="2">
    <source>
        <dbReference type="ARBA" id="ARBA00022527"/>
    </source>
</evidence>
<dbReference type="InterPro" id="IPR050339">
    <property type="entry name" value="CC_SR_Kinase"/>
</dbReference>
<reference evidence="14 15" key="1">
    <citation type="submission" date="2019-06" db="EMBL/GenBank/DDBJ databases">
        <title>Genome Sequence of the Brown Rot Fungal Pathogen Monilinia fructicola.</title>
        <authorList>
            <person name="De Miccolis Angelini R.M."/>
            <person name="Landi L."/>
            <person name="Abate D."/>
            <person name="Pollastro S."/>
            <person name="Romanazzi G."/>
            <person name="Faretra F."/>
        </authorList>
    </citation>
    <scope>NUCLEOTIDE SEQUENCE [LARGE SCALE GENOMIC DNA]</scope>
    <source>
        <strain evidence="14 15">Mfrc123</strain>
    </source>
</reference>
<dbReference type="AlphaFoldDB" id="A0A5M9JQE8"/>
<evidence type="ECO:0000256" key="4">
    <source>
        <dbReference type="ARBA" id="ARBA00022741"/>
    </source>
</evidence>
<dbReference type="Gene3D" id="3.30.200.20">
    <property type="entry name" value="Phosphorylase Kinase, domain 1"/>
    <property type="match status" value="1"/>
</dbReference>
<dbReference type="InterPro" id="IPR011009">
    <property type="entry name" value="Kinase-like_dom_sf"/>
</dbReference>
<protein>
    <recommendedName>
        <fullName evidence="1">non-specific serine/threonine protein kinase</fullName>
        <ecNumber evidence="1">2.7.11.1</ecNumber>
    </recommendedName>
</protein>
<dbReference type="SMART" id="SM00220">
    <property type="entry name" value="S_TKc"/>
    <property type="match status" value="1"/>
</dbReference>
<dbReference type="PANTHER" id="PTHR11042">
    <property type="entry name" value="EUKARYOTIC TRANSLATION INITIATION FACTOR 2-ALPHA KINASE EIF2-ALPHA KINASE -RELATED"/>
    <property type="match status" value="1"/>
</dbReference>
<evidence type="ECO:0000259" key="13">
    <source>
        <dbReference type="PROSITE" id="PS50011"/>
    </source>
</evidence>
<name>A0A5M9JQE8_MONFR</name>
<dbReference type="GO" id="GO:0004694">
    <property type="term" value="F:eukaryotic translation initiation factor 2alpha kinase activity"/>
    <property type="evidence" value="ECO:0007669"/>
    <property type="project" value="TreeGrafter"/>
</dbReference>
<dbReference type="Proteomes" id="UP000322873">
    <property type="component" value="Unassembled WGS sequence"/>
</dbReference>
<keyword evidence="5" id="KW-0418">Kinase</keyword>
<evidence type="ECO:0000313" key="15">
    <source>
        <dbReference type="Proteomes" id="UP000322873"/>
    </source>
</evidence>
<evidence type="ECO:0000256" key="11">
    <source>
        <dbReference type="PROSITE-ProRule" id="PRU10141"/>
    </source>
</evidence>
<sequence>MSSASNKKSFSIDEESADEKSQYDSSTEDINLLHSAPSTALARIGNVQLPVGQSNNQQSTLFYLSLIEARCKAQALTTLNSGRAPDDQLQENHPDVRSLAQGLFSDMAGELRKSGVLPRADELASRQFANLREGYLSTFDSILTNIAAQRVQNSTFSQTSPLSLTPASSIGISHFDQPPNINLAIIPKNPFSSAALTSNPFQYRSIYHREWEQISLLGKGGFGAVYKVKHRVDNLECAIKKVIITPDQLRKVDTAALLSEVKALAEHKHPNIVNYYGCWIEMGNVVVPSERRLMDADESSYLSISMSEVEQSEDALGMQEDPTFGITDLRLDMEKELDKDNRRRQKRSTNGHSFTNGSSIGVIFDTSNSTAQTFSRKSSFKDGEEEEKEKVDEDDNDDNSDNYDENDNTITLQDNRARILYIRFTVYPLTLEEYISTDAPQPGHEFPIRHCFHTLPTIRILGAILNGVQYLHAKRLIHRDLKPANIFLSAKKNLEAFVPSHDLIDVSRSACPTCAGSTDHNKAYITPCIGDLGLAVKLAETTANSAAGSSTRAIELNPSSQLSRLGSKQAGTKLYMPPGKCSIVCPKLDVYALGIIAFELITPFTTRTERHIVLNEIKSGVFPAGFESHEMAGGIKGMIAEKRADRWSCEMVRGWIEGFEGRDKGNQRGY</sequence>
<evidence type="ECO:0000256" key="10">
    <source>
        <dbReference type="ARBA" id="ARBA00048977"/>
    </source>
</evidence>
<proteinExistence type="inferred from homology"/>
<dbReference type="EMBL" id="VICG01000006">
    <property type="protein sequence ID" value="KAA8570633.1"/>
    <property type="molecule type" value="Genomic_DNA"/>
</dbReference>
<dbReference type="FunFam" id="3.30.200.20:FF:001254">
    <property type="entry name" value="AGC family protein kinase"/>
    <property type="match status" value="1"/>
</dbReference>
<keyword evidence="4 11" id="KW-0547">Nucleotide-binding</keyword>
<dbReference type="PROSITE" id="PS50011">
    <property type="entry name" value="PROTEIN_KINASE_DOM"/>
    <property type="match status" value="1"/>
</dbReference>
<dbReference type="GO" id="GO:0017148">
    <property type="term" value="P:negative regulation of translation"/>
    <property type="evidence" value="ECO:0007669"/>
    <property type="project" value="UniProtKB-KW"/>
</dbReference>
<accession>A0A5M9JQE8</accession>
<dbReference type="GO" id="GO:0005524">
    <property type="term" value="F:ATP binding"/>
    <property type="evidence" value="ECO:0007669"/>
    <property type="project" value="UniProtKB-UniRule"/>
</dbReference>
<keyword evidence="2" id="KW-0723">Serine/threonine-protein kinase</keyword>
<evidence type="ECO:0000256" key="9">
    <source>
        <dbReference type="ARBA" id="ARBA00048659"/>
    </source>
</evidence>
<dbReference type="PROSITE" id="PS00108">
    <property type="entry name" value="PROTEIN_KINASE_ST"/>
    <property type="match status" value="1"/>
</dbReference>
<dbReference type="PANTHER" id="PTHR11042:SF160">
    <property type="entry name" value="EUKARYOTIC TRANSLATION INITIATION FACTOR 2-ALPHA KINASE 1"/>
    <property type="match status" value="1"/>
</dbReference>
<evidence type="ECO:0000256" key="3">
    <source>
        <dbReference type="ARBA" id="ARBA00022679"/>
    </source>
</evidence>
<comment type="caution">
    <text evidence="14">The sequence shown here is derived from an EMBL/GenBank/DDBJ whole genome shotgun (WGS) entry which is preliminary data.</text>
</comment>
<dbReference type="Gene3D" id="1.10.510.10">
    <property type="entry name" value="Transferase(Phosphotransferase) domain 1"/>
    <property type="match status" value="1"/>
</dbReference>
<evidence type="ECO:0000256" key="12">
    <source>
        <dbReference type="SAM" id="MobiDB-lite"/>
    </source>
</evidence>
<evidence type="ECO:0000256" key="8">
    <source>
        <dbReference type="ARBA" id="ARBA00037982"/>
    </source>
</evidence>
<dbReference type="GO" id="GO:0005737">
    <property type="term" value="C:cytoplasm"/>
    <property type="evidence" value="ECO:0007669"/>
    <property type="project" value="TreeGrafter"/>
</dbReference>
<evidence type="ECO:0000256" key="6">
    <source>
        <dbReference type="ARBA" id="ARBA00022840"/>
    </source>
</evidence>
<keyword evidence="15" id="KW-1185">Reference proteome</keyword>
<feature type="region of interest" description="Disordered" evidence="12">
    <location>
        <begin position="374"/>
        <end position="408"/>
    </location>
</feature>
<comment type="catalytic activity">
    <reaction evidence="10">
        <text>L-seryl-[protein] + ATP = O-phospho-L-seryl-[protein] + ADP + H(+)</text>
        <dbReference type="Rhea" id="RHEA:17989"/>
        <dbReference type="Rhea" id="RHEA-COMP:9863"/>
        <dbReference type="Rhea" id="RHEA-COMP:11604"/>
        <dbReference type="ChEBI" id="CHEBI:15378"/>
        <dbReference type="ChEBI" id="CHEBI:29999"/>
        <dbReference type="ChEBI" id="CHEBI:30616"/>
        <dbReference type="ChEBI" id="CHEBI:83421"/>
        <dbReference type="ChEBI" id="CHEBI:456216"/>
        <dbReference type="EC" id="2.7.11.1"/>
    </reaction>
    <physiologicalReaction direction="left-to-right" evidence="10">
        <dbReference type="Rhea" id="RHEA:17990"/>
    </physiologicalReaction>
</comment>
<organism evidence="14 15">
    <name type="scientific">Monilinia fructicola</name>
    <name type="common">Brown rot fungus</name>
    <name type="synonym">Ciboria fructicola</name>
    <dbReference type="NCBI Taxonomy" id="38448"/>
    <lineage>
        <taxon>Eukaryota</taxon>
        <taxon>Fungi</taxon>
        <taxon>Dikarya</taxon>
        <taxon>Ascomycota</taxon>
        <taxon>Pezizomycotina</taxon>
        <taxon>Leotiomycetes</taxon>
        <taxon>Helotiales</taxon>
        <taxon>Sclerotiniaceae</taxon>
        <taxon>Monilinia</taxon>
    </lineage>
</organism>
<evidence type="ECO:0000256" key="7">
    <source>
        <dbReference type="ARBA" id="ARBA00023193"/>
    </source>
</evidence>
<feature type="domain" description="Protein kinase" evidence="13">
    <location>
        <begin position="211"/>
        <end position="656"/>
    </location>
</feature>
<dbReference type="PROSITE" id="PS00107">
    <property type="entry name" value="PROTEIN_KINASE_ATP"/>
    <property type="match status" value="1"/>
</dbReference>
<gene>
    <name evidence="14" type="ORF">EYC84_000032</name>
</gene>
<evidence type="ECO:0000256" key="1">
    <source>
        <dbReference type="ARBA" id="ARBA00012513"/>
    </source>
</evidence>
<keyword evidence="6 11" id="KW-0067">ATP-binding</keyword>
<dbReference type="InterPro" id="IPR008271">
    <property type="entry name" value="Ser/Thr_kinase_AS"/>
</dbReference>
<dbReference type="InterPro" id="IPR017441">
    <property type="entry name" value="Protein_kinase_ATP_BS"/>
</dbReference>
<dbReference type="VEuPathDB" id="FungiDB:MFRU_063g00060"/>
<evidence type="ECO:0000313" key="14">
    <source>
        <dbReference type="EMBL" id="KAA8570633.1"/>
    </source>
</evidence>
<dbReference type="Pfam" id="PF00069">
    <property type="entry name" value="Pkinase"/>
    <property type="match status" value="2"/>
</dbReference>
<feature type="compositionally biased region" description="Polar residues" evidence="12">
    <location>
        <begin position="350"/>
        <end position="360"/>
    </location>
</feature>
<feature type="region of interest" description="Disordered" evidence="12">
    <location>
        <begin position="338"/>
        <end position="360"/>
    </location>
</feature>
<dbReference type="EC" id="2.7.11.1" evidence="1"/>
<dbReference type="InterPro" id="IPR000719">
    <property type="entry name" value="Prot_kinase_dom"/>
</dbReference>